<dbReference type="GO" id="GO:0005730">
    <property type="term" value="C:nucleolus"/>
    <property type="evidence" value="ECO:0007669"/>
    <property type="project" value="TreeGrafter"/>
</dbReference>
<dbReference type="Pfam" id="PF12936">
    <property type="entry name" value="Kri1_C"/>
    <property type="match status" value="1"/>
</dbReference>
<protein>
    <recommendedName>
        <fullName evidence="4">Kri1-like C-terminal domain-containing protein</fullName>
    </recommendedName>
</protein>
<feature type="region of interest" description="Disordered" evidence="3">
    <location>
        <begin position="189"/>
        <end position="225"/>
    </location>
</feature>
<feature type="region of interest" description="Disordered" evidence="3">
    <location>
        <begin position="118"/>
        <end position="165"/>
    </location>
</feature>
<feature type="region of interest" description="Disordered" evidence="3">
    <location>
        <begin position="249"/>
        <end position="275"/>
    </location>
</feature>
<feature type="compositionally biased region" description="Basic and acidic residues" evidence="3">
    <location>
        <begin position="633"/>
        <end position="664"/>
    </location>
</feature>
<reference evidence="5" key="1">
    <citation type="submission" date="2021-01" db="EMBL/GenBank/DDBJ databases">
        <authorList>
            <person name="Corre E."/>
            <person name="Pelletier E."/>
            <person name="Niang G."/>
            <person name="Scheremetjew M."/>
            <person name="Finn R."/>
            <person name="Kale V."/>
            <person name="Holt S."/>
            <person name="Cochrane G."/>
            <person name="Meng A."/>
            <person name="Brown T."/>
            <person name="Cohen L."/>
        </authorList>
    </citation>
    <scope>NUCLEOTIDE SEQUENCE</scope>
    <source>
        <strain evidence="5">SAG 36.94</strain>
    </source>
</reference>
<feature type="compositionally biased region" description="Acidic residues" evidence="3">
    <location>
        <begin position="140"/>
        <end position="161"/>
    </location>
</feature>
<dbReference type="PANTHER" id="PTHR14490">
    <property type="entry name" value="ZINC FINGER, ZZ TYPE"/>
    <property type="match status" value="1"/>
</dbReference>
<dbReference type="AlphaFoldDB" id="A0A7S1T8L4"/>
<sequence>MQLFVVSYNTAEVNCTVRCIALFYQLARQSRQDLGEIQKPHQVQSSEPATRGESRVNESASREGGTGDFDELLMPRKRSKSRLDHDERAPQAQGLKINQDFARKFEYEKRMQVLQRARSRGVDLEDSGNFRHKPAGPESEVGDDEIDDSDSNEDEDVDEDEHGVLLTKGMDRRIRETLLKIQSRDPDIYRKDMKYFPDEDGDNDAEGVRDDDSVEDDSSDEPVAGWGAIASAADREVKAFTLKDYVRSELETRGQLGDESEEEGVDYKRTSHGQNQRLIYDQEQALMKKAVLDGSKSVEAEVSDEDSNESDGDFFRKKERSDAEKRAEEDEFDTFLAKKEEEMGQQIGEDILMHSYLENETLDEKERFLRDYVLNNGWVGQKTEKAPVHALYEIEVDGGNDEEFLDKQDSFEERHNFRFEEGDEALKIQSYARIVPDSLRRDKRREARKKLRENRKRRKALEKMQKEEEIKVLKNVKRKEIRERLWLLKEASGGVDFDGFDLDADFDPAEFDRQMNQRFDEEYYDEVDENIAQEVDENLDAPHKITGQGGAVADEKLKELMDGYLQLGYEDIVGGEAVRFRYTNVDKEQFKITPEEILTMDDRELNRIMPLKHLAPYRNPESLPHHRHKQRRREFQCDNQRKAQKRDERRNPSISRERLDAYRA</sequence>
<organism evidence="5">
    <name type="scientific">Compsopogon caeruleus</name>
    <dbReference type="NCBI Taxonomy" id="31354"/>
    <lineage>
        <taxon>Eukaryota</taxon>
        <taxon>Rhodophyta</taxon>
        <taxon>Compsopogonophyceae</taxon>
        <taxon>Compsopogonales</taxon>
        <taxon>Compsopogonaceae</taxon>
        <taxon>Compsopogon</taxon>
    </lineage>
</organism>
<dbReference type="InterPro" id="IPR024626">
    <property type="entry name" value="Kri1-like_C"/>
</dbReference>
<evidence type="ECO:0000313" key="5">
    <source>
        <dbReference type="EMBL" id="CAD9223668.1"/>
    </source>
</evidence>
<dbReference type="PANTHER" id="PTHR14490:SF5">
    <property type="entry name" value="PROTEIN KRI1 HOMOLOG"/>
    <property type="match status" value="1"/>
</dbReference>
<feature type="region of interest" description="Disordered" evidence="3">
    <location>
        <begin position="295"/>
        <end position="333"/>
    </location>
</feature>
<feature type="compositionally biased region" description="Acidic residues" evidence="3">
    <location>
        <begin position="301"/>
        <end position="312"/>
    </location>
</feature>
<gene>
    <name evidence="5" type="ORF">CCAE0312_LOCUS783</name>
</gene>
<evidence type="ECO:0000256" key="2">
    <source>
        <dbReference type="SAM" id="Coils"/>
    </source>
</evidence>
<evidence type="ECO:0000256" key="1">
    <source>
        <dbReference type="ARBA" id="ARBA00007473"/>
    </source>
</evidence>
<evidence type="ECO:0000259" key="4">
    <source>
        <dbReference type="Pfam" id="PF12936"/>
    </source>
</evidence>
<evidence type="ECO:0000256" key="3">
    <source>
        <dbReference type="SAM" id="MobiDB-lite"/>
    </source>
</evidence>
<feature type="compositionally biased region" description="Basic and acidic residues" evidence="3">
    <location>
        <begin position="313"/>
        <end position="328"/>
    </location>
</feature>
<proteinExistence type="inferred from homology"/>
<dbReference type="InterPro" id="IPR018034">
    <property type="entry name" value="Kri1"/>
</dbReference>
<dbReference type="GO" id="GO:0030686">
    <property type="term" value="C:90S preribosome"/>
    <property type="evidence" value="ECO:0007669"/>
    <property type="project" value="TreeGrafter"/>
</dbReference>
<name>A0A7S1T8L4_9RHOD</name>
<dbReference type="GO" id="GO:0000447">
    <property type="term" value="P:endonucleolytic cleavage in ITS1 to separate SSU-rRNA from 5.8S rRNA and LSU-rRNA from tricistronic rRNA transcript (SSU-rRNA, 5.8S rRNA, LSU-rRNA)"/>
    <property type="evidence" value="ECO:0007669"/>
    <property type="project" value="TreeGrafter"/>
</dbReference>
<dbReference type="Pfam" id="PF05178">
    <property type="entry name" value="Kri1"/>
    <property type="match status" value="1"/>
</dbReference>
<feature type="region of interest" description="Disordered" evidence="3">
    <location>
        <begin position="36"/>
        <end position="97"/>
    </location>
</feature>
<feature type="domain" description="Kri1-like C-terminal" evidence="4">
    <location>
        <begin position="555"/>
        <end position="632"/>
    </location>
</feature>
<feature type="region of interest" description="Disordered" evidence="3">
    <location>
        <begin position="616"/>
        <end position="664"/>
    </location>
</feature>
<accession>A0A7S1T8L4</accession>
<feature type="coiled-coil region" evidence="2">
    <location>
        <begin position="444"/>
        <end position="483"/>
    </location>
</feature>
<dbReference type="EMBL" id="HBGH01001541">
    <property type="protein sequence ID" value="CAD9223668.1"/>
    <property type="molecule type" value="Transcribed_RNA"/>
</dbReference>
<comment type="similarity">
    <text evidence="1">Belongs to the KRI1 family.</text>
</comment>
<keyword evidence="2" id="KW-0175">Coiled coil</keyword>